<dbReference type="InterPro" id="IPR006311">
    <property type="entry name" value="TAT_signal"/>
</dbReference>
<dbReference type="InterPro" id="IPR049492">
    <property type="entry name" value="BD-FAE-like_dom"/>
</dbReference>
<protein>
    <submittedName>
        <fullName evidence="4">Alpha/beta hydrolase</fullName>
    </submittedName>
</protein>
<name>A0ABT8AU92_9HYPH</name>
<evidence type="ECO:0000313" key="5">
    <source>
        <dbReference type="Proteomes" id="UP001244297"/>
    </source>
</evidence>
<comment type="caution">
    <text evidence="4">The sequence shown here is derived from an EMBL/GenBank/DDBJ whole genome shotgun (WGS) entry which is preliminary data.</text>
</comment>
<dbReference type="InterPro" id="IPR050300">
    <property type="entry name" value="GDXG_lipolytic_enzyme"/>
</dbReference>
<dbReference type="EMBL" id="JAUFPT010000076">
    <property type="protein sequence ID" value="MDN3573423.1"/>
    <property type="molecule type" value="Genomic_DNA"/>
</dbReference>
<sequence length="326" mass="34344">MPDSLPDSSRESSSVSRPDRRSLLLTLGTTSAFLAARGAAAIGAPERIPLWPGEPPGGGGPQGPLVRDDSGAVTNVALPVLEVYAPENPTGVAVLVAGGGGYARIGMVKEALPAALWLAAQGITAFVLTYRLPREGWTAGALAPLQDGQRALRLIRAGAARFRIDPARLGVLGFSAGGHLCGMLAARAAFRAYDPVDAADDLSARPDFATLIYPVVSLEPPYDRTTTRRVLVGEAPSPEASRDWSLHTHIRSGCPTLFLVQADDDPVISPEHSRVLDAACRAAGVPVEYHRFAVGGHGFGIGRSEAPVALWPRLCRLWLTSVAVMR</sequence>
<dbReference type="Pfam" id="PF20434">
    <property type="entry name" value="BD-FAE"/>
    <property type="match status" value="1"/>
</dbReference>
<feature type="domain" description="BD-FAE-like" evidence="3">
    <location>
        <begin position="82"/>
        <end position="278"/>
    </location>
</feature>
<evidence type="ECO:0000256" key="1">
    <source>
        <dbReference type="ARBA" id="ARBA00022801"/>
    </source>
</evidence>
<keyword evidence="5" id="KW-1185">Reference proteome</keyword>
<evidence type="ECO:0000259" key="3">
    <source>
        <dbReference type="Pfam" id="PF20434"/>
    </source>
</evidence>
<proteinExistence type="predicted"/>
<dbReference type="Gene3D" id="3.40.50.1820">
    <property type="entry name" value="alpha/beta hydrolase"/>
    <property type="match status" value="1"/>
</dbReference>
<dbReference type="SUPFAM" id="SSF53474">
    <property type="entry name" value="alpha/beta-Hydrolases"/>
    <property type="match status" value="1"/>
</dbReference>
<evidence type="ECO:0000313" key="4">
    <source>
        <dbReference type="EMBL" id="MDN3573423.1"/>
    </source>
</evidence>
<evidence type="ECO:0000256" key="2">
    <source>
        <dbReference type="SAM" id="MobiDB-lite"/>
    </source>
</evidence>
<dbReference type="RefSeq" id="WP_238290502.1">
    <property type="nucleotide sequence ID" value="NZ_BPQS01000024.1"/>
</dbReference>
<keyword evidence="1 4" id="KW-0378">Hydrolase</keyword>
<gene>
    <name evidence="4" type="ORF">QWZ18_22725</name>
</gene>
<accession>A0ABT8AU92</accession>
<dbReference type="PANTHER" id="PTHR48081:SF6">
    <property type="entry name" value="PEPTIDASE S9 PROLYL OLIGOPEPTIDASE CATALYTIC DOMAIN-CONTAINING PROTEIN"/>
    <property type="match status" value="1"/>
</dbReference>
<feature type="compositionally biased region" description="Low complexity" evidence="2">
    <location>
        <begin position="1"/>
        <end position="16"/>
    </location>
</feature>
<dbReference type="PROSITE" id="PS51318">
    <property type="entry name" value="TAT"/>
    <property type="match status" value="1"/>
</dbReference>
<dbReference type="PANTHER" id="PTHR48081">
    <property type="entry name" value="AB HYDROLASE SUPERFAMILY PROTEIN C4A8.06C"/>
    <property type="match status" value="1"/>
</dbReference>
<reference evidence="5" key="1">
    <citation type="journal article" date="2019" name="Int. J. Syst. Evol. Microbiol.">
        <title>The Global Catalogue of Microorganisms (GCM) 10K type strain sequencing project: providing services to taxonomists for standard genome sequencing and annotation.</title>
        <authorList>
            <consortium name="The Broad Institute Genomics Platform"/>
            <consortium name="The Broad Institute Genome Sequencing Center for Infectious Disease"/>
            <person name="Wu L."/>
            <person name="Ma J."/>
        </authorList>
    </citation>
    <scope>NUCLEOTIDE SEQUENCE [LARGE SCALE GENOMIC DNA]</scope>
    <source>
        <strain evidence="5">CECT 7806</strain>
    </source>
</reference>
<dbReference type="Proteomes" id="UP001244297">
    <property type="component" value="Unassembled WGS sequence"/>
</dbReference>
<dbReference type="InterPro" id="IPR029058">
    <property type="entry name" value="AB_hydrolase_fold"/>
</dbReference>
<dbReference type="GO" id="GO:0016787">
    <property type="term" value="F:hydrolase activity"/>
    <property type="evidence" value="ECO:0007669"/>
    <property type="project" value="UniProtKB-KW"/>
</dbReference>
<feature type="region of interest" description="Disordered" evidence="2">
    <location>
        <begin position="1"/>
        <end position="21"/>
    </location>
</feature>
<feature type="region of interest" description="Disordered" evidence="2">
    <location>
        <begin position="46"/>
        <end position="68"/>
    </location>
</feature>
<organism evidence="4 5">
    <name type="scientific">Methylobacterium longum</name>
    <dbReference type="NCBI Taxonomy" id="767694"/>
    <lineage>
        <taxon>Bacteria</taxon>
        <taxon>Pseudomonadati</taxon>
        <taxon>Pseudomonadota</taxon>
        <taxon>Alphaproteobacteria</taxon>
        <taxon>Hyphomicrobiales</taxon>
        <taxon>Methylobacteriaceae</taxon>
        <taxon>Methylobacterium</taxon>
    </lineage>
</organism>